<protein>
    <submittedName>
        <fullName evidence="1">Uncharacterized protein</fullName>
    </submittedName>
</protein>
<accession>A0A2Z4FQ55</accession>
<organism evidence="1 2">
    <name type="scientific">Bradymonas sediminis</name>
    <dbReference type="NCBI Taxonomy" id="1548548"/>
    <lineage>
        <taxon>Bacteria</taxon>
        <taxon>Deltaproteobacteria</taxon>
        <taxon>Bradymonadales</taxon>
        <taxon>Bradymonadaceae</taxon>
        <taxon>Bradymonas</taxon>
    </lineage>
</organism>
<evidence type="ECO:0000313" key="1">
    <source>
        <dbReference type="EMBL" id="AWV90905.1"/>
    </source>
</evidence>
<dbReference type="GO" id="GO:0007165">
    <property type="term" value="P:signal transduction"/>
    <property type="evidence" value="ECO:0007669"/>
    <property type="project" value="InterPro"/>
</dbReference>
<dbReference type="EMBL" id="CP030032">
    <property type="protein sequence ID" value="AWV90905.1"/>
    <property type="molecule type" value="Genomic_DNA"/>
</dbReference>
<dbReference type="AlphaFoldDB" id="A0A2Z4FQ55"/>
<dbReference type="KEGG" id="bsed:DN745_16880"/>
<reference evidence="1 2" key="1">
    <citation type="submission" date="2018-06" db="EMBL/GenBank/DDBJ databases">
        <title>Lujinxingia sediminis gen. nov. sp. nov., a new facultative anaerobic member of the class Deltaproteobacteria, and proposal of Lujinxingaceae fam. nov.</title>
        <authorList>
            <person name="Guo L.-Y."/>
            <person name="Li C.-M."/>
            <person name="Wang S."/>
            <person name="Du Z.-J."/>
        </authorList>
    </citation>
    <scope>NUCLEOTIDE SEQUENCE [LARGE SCALE GENOMIC DNA]</scope>
    <source>
        <strain evidence="1 2">FA350</strain>
    </source>
</reference>
<gene>
    <name evidence="1" type="ORF">DN745_16880</name>
</gene>
<sequence>MSLRTRLLLGYSYLVLLILLTAGGAGVAVFQLSNGIGDVVRNNFHSVSAASDMVGALSQQNNATLQFLTHPESRDLSQQTLSEAQAEFDIAFNEAEGNVTVPGEAARIEEIRQAYKAYEASRDILLSAQPDDPFDAYDRHISQNSRVVRGHIFDLLDLNQEAIVKADERARSTATQNGIGLGIVVTLALISLIALSRALQQHILLRLAEFKDISEAIAAGEVNRRYKESDDDELGILAQNLNTGIDAQKQLRTQAQGRLSQQRQLLLGALSQRKEGVALLGIDGLLAASTLEGEAVRALEAHRDWILKGGRELMRAYESGDPPPTHRIEFSPECTLIFELLVAQKSRPVGWLVREDLASKPPIV</sequence>
<name>A0A2Z4FQ55_9DELT</name>
<dbReference type="RefSeq" id="WP_111336668.1">
    <property type="nucleotide sequence ID" value="NZ_CP030032.1"/>
</dbReference>
<dbReference type="InterPro" id="IPR003660">
    <property type="entry name" value="HAMP_dom"/>
</dbReference>
<keyword evidence="2" id="KW-1185">Reference proteome</keyword>
<dbReference type="Proteomes" id="UP000249799">
    <property type="component" value="Chromosome"/>
</dbReference>
<dbReference type="PROSITE" id="PS50885">
    <property type="entry name" value="HAMP"/>
    <property type="match status" value="1"/>
</dbReference>
<evidence type="ECO:0000313" key="2">
    <source>
        <dbReference type="Proteomes" id="UP000249799"/>
    </source>
</evidence>
<dbReference type="GO" id="GO:0016020">
    <property type="term" value="C:membrane"/>
    <property type="evidence" value="ECO:0007669"/>
    <property type="project" value="InterPro"/>
</dbReference>
<dbReference type="Gene3D" id="6.10.340.10">
    <property type="match status" value="1"/>
</dbReference>
<proteinExistence type="predicted"/>